<evidence type="ECO:0000256" key="7">
    <source>
        <dbReference type="SAM" id="Phobius"/>
    </source>
</evidence>
<feature type="transmembrane region" description="Helical" evidence="7">
    <location>
        <begin position="178"/>
        <end position="199"/>
    </location>
</feature>
<feature type="transmembrane region" description="Helical" evidence="7">
    <location>
        <begin position="392"/>
        <end position="413"/>
    </location>
</feature>
<evidence type="ECO:0000313" key="9">
    <source>
        <dbReference type="Proteomes" id="UP000694866"/>
    </source>
</evidence>
<dbReference type="PROSITE" id="PS50850">
    <property type="entry name" value="MFS"/>
    <property type="match status" value="1"/>
</dbReference>
<dbReference type="InterPro" id="IPR020846">
    <property type="entry name" value="MFS_dom"/>
</dbReference>
<dbReference type="GO" id="GO:0016020">
    <property type="term" value="C:membrane"/>
    <property type="evidence" value="ECO:0007669"/>
    <property type="project" value="UniProtKB-SubCell"/>
</dbReference>
<dbReference type="GeneID" id="105270600"/>
<evidence type="ECO:0000256" key="3">
    <source>
        <dbReference type="ARBA" id="ARBA00022448"/>
    </source>
</evidence>
<dbReference type="PANTHER" id="PTHR23511">
    <property type="entry name" value="SYNAPTIC VESICLE GLYCOPROTEIN 2"/>
    <property type="match status" value="1"/>
</dbReference>
<name>A0A9R1U5N1_9HYME</name>
<keyword evidence="4 7" id="KW-0812">Transmembrane</keyword>
<dbReference type="KEGG" id="fas:105270600"/>
<dbReference type="PANTHER" id="PTHR23511:SF36">
    <property type="entry name" value="EG:BACR7A4.13 PROTEIN-RELATED"/>
    <property type="match status" value="1"/>
</dbReference>
<keyword evidence="3" id="KW-0813">Transport</keyword>
<dbReference type="InterPro" id="IPR005828">
    <property type="entry name" value="MFS_sugar_transport-like"/>
</dbReference>
<keyword evidence="6 7" id="KW-0472">Membrane</keyword>
<feature type="transmembrane region" description="Helical" evidence="7">
    <location>
        <begin position="92"/>
        <end position="111"/>
    </location>
</feature>
<evidence type="ECO:0000259" key="8">
    <source>
        <dbReference type="PROSITE" id="PS50850"/>
    </source>
</evidence>
<feature type="transmembrane region" description="Helical" evidence="7">
    <location>
        <begin position="41"/>
        <end position="63"/>
    </location>
</feature>
<proteinExistence type="inferred from homology"/>
<feature type="transmembrane region" description="Helical" evidence="7">
    <location>
        <begin position="509"/>
        <end position="527"/>
    </location>
</feature>
<feature type="transmembrane region" description="Helical" evidence="7">
    <location>
        <begin position="149"/>
        <end position="166"/>
    </location>
</feature>
<dbReference type="Pfam" id="PF00083">
    <property type="entry name" value="Sugar_tr"/>
    <property type="match status" value="1"/>
</dbReference>
<evidence type="ECO:0000256" key="1">
    <source>
        <dbReference type="ARBA" id="ARBA00004141"/>
    </source>
</evidence>
<protein>
    <submittedName>
        <fullName evidence="10">Synaptic vesicle glycoprotein 2B-like</fullName>
    </submittedName>
</protein>
<reference evidence="10" key="1">
    <citation type="submission" date="2025-08" db="UniProtKB">
        <authorList>
            <consortium name="RefSeq"/>
        </authorList>
    </citation>
    <scope>IDENTIFICATION</scope>
    <source>
        <strain evidence="10">USDA-PBARC FA_bdor</strain>
        <tissue evidence="10">Whole organism</tissue>
    </source>
</reference>
<accession>A0A9R1U5N1</accession>
<dbReference type="InterPro" id="IPR036259">
    <property type="entry name" value="MFS_trans_sf"/>
</dbReference>
<organism evidence="9 10">
    <name type="scientific">Fopius arisanus</name>
    <dbReference type="NCBI Taxonomy" id="64838"/>
    <lineage>
        <taxon>Eukaryota</taxon>
        <taxon>Metazoa</taxon>
        <taxon>Ecdysozoa</taxon>
        <taxon>Arthropoda</taxon>
        <taxon>Hexapoda</taxon>
        <taxon>Insecta</taxon>
        <taxon>Pterygota</taxon>
        <taxon>Neoptera</taxon>
        <taxon>Endopterygota</taxon>
        <taxon>Hymenoptera</taxon>
        <taxon>Apocrita</taxon>
        <taxon>Ichneumonoidea</taxon>
        <taxon>Braconidae</taxon>
        <taxon>Opiinae</taxon>
        <taxon>Fopius</taxon>
    </lineage>
</organism>
<comment type="similarity">
    <text evidence="2">Belongs to the major facilitator superfamily.</text>
</comment>
<comment type="subcellular location">
    <subcellularLocation>
        <location evidence="1">Membrane</location>
        <topology evidence="1">Multi-pass membrane protein</topology>
    </subcellularLocation>
</comment>
<dbReference type="SUPFAM" id="SSF103473">
    <property type="entry name" value="MFS general substrate transporter"/>
    <property type="match status" value="1"/>
</dbReference>
<keyword evidence="5 7" id="KW-1133">Transmembrane helix</keyword>
<dbReference type="OrthoDB" id="3936150at2759"/>
<feature type="transmembrane region" description="Helical" evidence="7">
    <location>
        <begin position="219"/>
        <end position="237"/>
    </location>
</feature>
<evidence type="ECO:0000313" key="10">
    <source>
        <dbReference type="RefSeq" id="XP_011309941.1"/>
    </source>
</evidence>
<dbReference type="GO" id="GO:0022857">
    <property type="term" value="F:transmembrane transporter activity"/>
    <property type="evidence" value="ECO:0007669"/>
    <property type="project" value="InterPro"/>
</dbReference>
<feature type="transmembrane region" description="Helical" evidence="7">
    <location>
        <begin position="123"/>
        <end position="143"/>
    </location>
</feature>
<evidence type="ECO:0000256" key="5">
    <source>
        <dbReference type="ARBA" id="ARBA00022989"/>
    </source>
</evidence>
<feature type="transmembrane region" description="Helical" evidence="7">
    <location>
        <begin position="447"/>
        <end position="472"/>
    </location>
</feature>
<feature type="transmembrane region" description="Helical" evidence="7">
    <location>
        <begin position="422"/>
        <end position="441"/>
    </location>
</feature>
<dbReference type="AlphaFoldDB" id="A0A9R1U5N1"/>
<dbReference type="RefSeq" id="XP_011309941.1">
    <property type="nucleotide sequence ID" value="XM_011311639.1"/>
</dbReference>
<keyword evidence="9" id="KW-1185">Reference proteome</keyword>
<gene>
    <name evidence="10" type="primary">LOC105270600</name>
</gene>
<evidence type="ECO:0000256" key="2">
    <source>
        <dbReference type="ARBA" id="ARBA00008335"/>
    </source>
</evidence>
<dbReference type="Gene3D" id="1.20.1250.20">
    <property type="entry name" value="MFS general substrate transporter like domains"/>
    <property type="match status" value="1"/>
</dbReference>
<dbReference type="Proteomes" id="UP000694866">
    <property type="component" value="Unplaced"/>
</dbReference>
<feature type="transmembrane region" description="Helical" evidence="7">
    <location>
        <begin position="315"/>
        <end position="336"/>
    </location>
</feature>
<evidence type="ECO:0000256" key="6">
    <source>
        <dbReference type="ARBA" id="ARBA00023136"/>
    </source>
</evidence>
<feature type="domain" description="Major facilitator superfamily (MFS) profile" evidence="8">
    <location>
        <begin position="54"/>
        <end position="534"/>
    </location>
</feature>
<sequence length="541" mass="61223">MVVGDVQNGLSIIQLSDYDIENELENKAEKTRASSVELEDALIATGFGFYNIFIALAAIPVAWASAFDMTTMAFILASAECELELTLIRKGLLVSSVYFGMMVTSFFWSFITERLHRKTMMMVGLFIDALCNIACCFVESYYVILLLKFITGTIVSGPLTLLIPYINEFQPSNFRQKFNMWSGLIFNIGFIAPAILAFNITPQSWSFVILNREYTAWRIYLMACTLPSIIGCITMTFSPESPQQLMKAGDVDRTYCLLRRMYVINNLKSPETFTVKRIHSHGVRNRVVPQTNVKTIRRTWSDIKQLCNKKYLKNFLMINFLQFGSLLGFNVMRLWVPHMFMIINNFQSTIWDWTRGDPTMCDYLSAVVIPEGVTNNTLYANNCAMWRINPIIYVRSTIIAFSTVGFAFLFALFHTTKVKRKIAMVFCYTIAAVSSFVANWVQLVPVMLVLSSIIIVTGRITGNIVIGINTAVIPLSLRTTAISFITNTGNVATIFGNLIFSWLLSFHCYSAFVGIGFILLLCLLMSFHEMTPPEEDLDSKT</sequence>
<evidence type="ECO:0000256" key="4">
    <source>
        <dbReference type="ARBA" id="ARBA00022692"/>
    </source>
</evidence>